<proteinExistence type="predicted"/>
<evidence type="ECO:0000256" key="1">
    <source>
        <dbReference type="SAM" id="Phobius"/>
    </source>
</evidence>
<evidence type="ECO:0000313" key="4">
    <source>
        <dbReference type="Proteomes" id="UP000028780"/>
    </source>
</evidence>
<evidence type="ECO:0000313" key="2">
    <source>
        <dbReference type="EMBL" id="AIJ33409.1"/>
    </source>
</evidence>
<evidence type="ECO:0000313" key="5">
    <source>
        <dbReference type="Proteomes" id="UP000215374"/>
    </source>
</evidence>
<reference evidence="3 5" key="2">
    <citation type="submission" date="2017-06" db="EMBL/GenBank/DDBJ databases">
        <authorList>
            <consortium name="Pathogen Informatics"/>
        </authorList>
    </citation>
    <scope>NUCLEOTIDE SEQUENCE [LARGE SCALE GENOMIC DNA]</scope>
    <source>
        <strain evidence="3 5">NCTC13015</strain>
    </source>
</reference>
<reference evidence="2 4" key="1">
    <citation type="submission" date="2014-08" db="EMBL/GenBank/DDBJ databases">
        <title>Complete genome sequence of Corynebacterium imitans DSM 44264, isolated from a five-month-old boy with suspected pharyngeal diphtheria.</title>
        <authorList>
            <person name="Mollmann S."/>
            <person name="Albersmeier A."/>
            <person name="Ruckert C."/>
            <person name="Tauch A."/>
        </authorList>
    </citation>
    <scope>NUCLEOTIDE SEQUENCE [LARGE SCALE GENOMIC DNA]</scope>
    <source>
        <strain evidence="2 4">DSM 44264</strain>
    </source>
</reference>
<dbReference type="KEGG" id="cii:CIMIT_05395"/>
<dbReference type="Proteomes" id="UP000215374">
    <property type="component" value="Chromosome 1"/>
</dbReference>
<dbReference type="EMBL" id="LT906467">
    <property type="protein sequence ID" value="SNV69252.1"/>
    <property type="molecule type" value="Genomic_DNA"/>
</dbReference>
<feature type="transmembrane region" description="Helical" evidence="1">
    <location>
        <begin position="86"/>
        <end position="110"/>
    </location>
</feature>
<keyword evidence="4" id="KW-1185">Reference proteome</keyword>
<accession>A0A076NG10</accession>
<protein>
    <submittedName>
        <fullName evidence="2">Uncharacterized protein</fullName>
    </submittedName>
</protein>
<name>A0A076NG10_9CORY</name>
<dbReference type="Proteomes" id="UP000028780">
    <property type="component" value="Chromosome"/>
</dbReference>
<evidence type="ECO:0000313" key="3">
    <source>
        <dbReference type="EMBL" id="SNV69252.1"/>
    </source>
</evidence>
<keyword evidence="1" id="KW-0472">Membrane</keyword>
<feature type="transmembrane region" description="Helical" evidence="1">
    <location>
        <begin position="61"/>
        <end position="80"/>
    </location>
</feature>
<organism evidence="2 4">
    <name type="scientific">Corynebacterium imitans</name>
    <dbReference type="NCBI Taxonomy" id="156978"/>
    <lineage>
        <taxon>Bacteria</taxon>
        <taxon>Bacillati</taxon>
        <taxon>Actinomycetota</taxon>
        <taxon>Actinomycetes</taxon>
        <taxon>Mycobacteriales</taxon>
        <taxon>Corynebacteriaceae</taxon>
        <taxon>Corynebacterium</taxon>
    </lineage>
</organism>
<dbReference type="EMBL" id="CP009211">
    <property type="protein sequence ID" value="AIJ33409.1"/>
    <property type="molecule type" value="Genomic_DNA"/>
</dbReference>
<keyword evidence="1" id="KW-1133">Transmembrane helix</keyword>
<dbReference type="AlphaFoldDB" id="A0A076NG10"/>
<dbReference type="RefSeq" id="WP_038590163.1">
    <property type="nucleotide sequence ID" value="NZ_CP009211.1"/>
</dbReference>
<dbReference type="OrthoDB" id="4408172at2"/>
<dbReference type="HOGENOM" id="CLU_1118692_0_0_11"/>
<keyword evidence="1" id="KW-0812">Transmembrane</keyword>
<gene>
    <name evidence="2" type="ORF">CIMIT_05395</name>
    <name evidence="3" type="ORF">SAMEA4535761_01145</name>
</gene>
<sequence>MINREDFTPARLPFYDADYTRLRNALQSVPVGRENPAQDTSGIAELIQREGRPTLIRRTQLILITVIFPIGLVLIGNAALSGFDPSLFHVTFIFLCMALLFYAAAGFMAYRGIREIRRRNRVQEAWNNGWLRLYPVLIGDLIKHGRAYSKGDEDLHVYNYSALCLLLNPNGEWMPLPEQKFTFCYDTEVPARGPREKDFLVVESAEAARVDPEHNRVKRHNVCFFGYGFPVLPGPTAGQCSLNRDSRP</sequence>